<evidence type="ECO:0000313" key="5">
    <source>
        <dbReference type="EMBL" id="KAB2809396.1"/>
    </source>
</evidence>
<evidence type="ECO:0000259" key="4">
    <source>
        <dbReference type="Pfam" id="PF13407"/>
    </source>
</evidence>
<dbReference type="CDD" id="cd01536">
    <property type="entry name" value="PBP1_ABC_sugar_binding-like"/>
    <property type="match status" value="1"/>
</dbReference>
<keyword evidence="3" id="KW-0732">Signal</keyword>
<evidence type="ECO:0000256" key="1">
    <source>
        <dbReference type="ARBA" id="ARBA00004196"/>
    </source>
</evidence>
<dbReference type="AlphaFoldDB" id="A0A7J5DWH1"/>
<proteinExistence type="inferred from homology"/>
<dbReference type="EMBL" id="WBVM01000002">
    <property type="protein sequence ID" value="KAB2809396.1"/>
    <property type="molecule type" value="Genomic_DNA"/>
</dbReference>
<feature type="domain" description="Periplasmic binding protein" evidence="4">
    <location>
        <begin position="83"/>
        <end position="327"/>
    </location>
</feature>
<protein>
    <submittedName>
        <fullName evidence="5">Sugar ABC transporter substrate-binding protein</fullName>
    </submittedName>
</protein>
<dbReference type="InterPro" id="IPR025997">
    <property type="entry name" value="SBP_2_dom"/>
</dbReference>
<dbReference type="PROSITE" id="PS51257">
    <property type="entry name" value="PROKAR_LIPOPROTEIN"/>
    <property type="match status" value="1"/>
</dbReference>
<dbReference type="GO" id="GO:0030313">
    <property type="term" value="C:cell envelope"/>
    <property type="evidence" value="ECO:0007669"/>
    <property type="project" value="UniProtKB-SubCell"/>
</dbReference>
<comment type="caution">
    <text evidence="5">The sequence shown here is derived from an EMBL/GenBank/DDBJ whole genome shotgun (WGS) entry which is preliminary data.</text>
</comment>
<comment type="similarity">
    <text evidence="2">Belongs to the bacterial solute-binding protein 2 family.</text>
</comment>
<organism evidence="5 6">
    <name type="scientific">Nocardioides simplex</name>
    <name type="common">Arthrobacter simplex</name>
    <dbReference type="NCBI Taxonomy" id="2045"/>
    <lineage>
        <taxon>Bacteria</taxon>
        <taxon>Bacillati</taxon>
        <taxon>Actinomycetota</taxon>
        <taxon>Actinomycetes</taxon>
        <taxon>Propionibacteriales</taxon>
        <taxon>Nocardioidaceae</taxon>
        <taxon>Pimelobacter</taxon>
    </lineage>
</organism>
<gene>
    <name evidence="5" type="ORF">F9L07_20410</name>
</gene>
<evidence type="ECO:0000256" key="3">
    <source>
        <dbReference type="ARBA" id="ARBA00022729"/>
    </source>
</evidence>
<accession>A0A7J5DWH1</accession>
<evidence type="ECO:0000256" key="2">
    <source>
        <dbReference type="ARBA" id="ARBA00007639"/>
    </source>
</evidence>
<reference evidence="5 6" key="1">
    <citation type="submission" date="2019-09" db="EMBL/GenBank/DDBJ databases">
        <title>Pimelobacter sp. isolated from Paulinella.</title>
        <authorList>
            <person name="Jeong S.E."/>
        </authorList>
    </citation>
    <scope>NUCLEOTIDE SEQUENCE [LARGE SCALE GENOMIC DNA]</scope>
    <source>
        <strain evidence="5 6">Pch-N</strain>
    </source>
</reference>
<dbReference type="Gene3D" id="3.40.50.2300">
    <property type="match status" value="2"/>
</dbReference>
<name>A0A7J5DWH1_NOCSI</name>
<dbReference type="InterPro" id="IPR028082">
    <property type="entry name" value="Peripla_BP_I"/>
</dbReference>
<dbReference type="RefSeq" id="WP_151581588.1">
    <property type="nucleotide sequence ID" value="NZ_WBVM01000002.1"/>
</dbReference>
<dbReference type="SUPFAM" id="SSF53822">
    <property type="entry name" value="Periplasmic binding protein-like I"/>
    <property type="match status" value="1"/>
</dbReference>
<dbReference type="Proteomes" id="UP000449906">
    <property type="component" value="Unassembled WGS sequence"/>
</dbReference>
<dbReference type="GO" id="GO:0030246">
    <property type="term" value="F:carbohydrate binding"/>
    <property type="evidence" value="ECO:0007669"/>
    <property type="project" value="UniProtKB-ARBA"/>
</dbReference>
<dbReference type="PANTHER" id="PTHR46847">
    <property type="entry name" value="D-ALLOSE-BINDING PERIPLASMIC PROTEIN-RELATED"/>
    <property type="match status" value="1"/>
</dbReference>
<dbReference type="PANTHER" id="PTHR46847:SF1">
    <property type="entry name" value="D-ALLOSE-BINDING PERIPLASMIC PROTEIN-RELATED"/>
    <property type="match status" value="1"/>
</dbReference>
<dbReference type="Pfam" id="PF13407">
    <property type="entry name" value="Peripla_BP_4"/>
    <property type="match status" value="1"/>
</dbReference>
<sequence length="395" mass="40998">MTRSRIRQGALAVAALAVVSVSSGCSDSPRGGGTDKVLNETVSADEADAVLDQLGAGPAEKCTSGEGLTLGYAAVWSSNAGGKAGNDAFRAAAEACGATPMIVEAKADDPLNTMITAMDQIVAQQADAVSFFPLSADVMTAPSERAVKAGIPVVAGEITNFDGAATTFHQDRLTASVNAARLFCEKFPDGGELIYGAYGNPQQDLIDMQDRFEEELDACSDGRLSVVGTYSNKTDDIAGGLSTAQAVLQQHPDAVGVVAYSDTNAVAASRAADNLGMRDQLTIVGYNADAIGLDALAKGTIDYTFAWGLPEQQQKAVEVMIALAKGEPAPRYVTVYPKCLSKATVEEMPSIAVRTAGIAEGRDLEPTGIQPLVESDEPLLEASAEQREAVACPLD</sequence>
<comment type="subcellular location">
    <subcellularLocation>
        <location evidence="1">Cell envelope</location>
    </subcellularLocation>
</comment>
<evidence type="ECO:0000313" key="6">
    <source>
        <dbReference type="Proteomes" id="UP000449906"/>
    </source>
</evidence>